<gene>
    <name evidence="2" type="ORF">EDB81DRAFT_310640</name>
</gene>
<reference evidence="2" key="1">
    <citation type="journal article" date="2021" name="Nat. Commun.">
        <title>Genetic determinants of endophytism in the Arabidopsis root mycobiome.</title>
        <authorList>
            <person name="Mesny F."/>
            <person name="Miyauchi S."/>
            <person name="Thiergart T."/>
            <person name="Pickel B."/>
            <person name="Atanasova L."/>
            <person name="Karlsson M."/>
            <person name="Huettel B."/>
            <person name="Barry K.W."/>
            <person name="Haridas S."/>
            <person name="Chen C."/>
            <person name="Bauer D."/>
            <person name="Andreopoulos W."/>
            <person name="Pangilinan J."/>
            <person name="LaButti K."/>
            <person name="Riley R."/>
            <person name="Lipzen A."/>
            <person name="Clum A."/>
            <person name="Drula E."/>
            <person name="Henrissat B."/>
            <person name="Kohler A."/>
            <person name="Grigoriev I.V."/>
            <person name="Martin F.M."/>
            <person name="Hacquard S."/>
        </authorList>
    </citation>
    <scope>NUCLEOTIDE SEQUENCE</scope>
    <source>
        <strain evidence="2">MPI-CAGE-AT-0147</strain>
    </source>
</reference>
<feature type="compositionally biased region" description="Polar residues" evidence="1">
    <location>
        <begin position="24"/>
        <end position="40"/>
    </location>
</feature>
<feature type="region of interest" description="Disordered" evidence="1">
    <location>
        <begin position="203"/>
        <end position="263"/>
    </location>
</feature>
<comment type="caution">
    <text evidence="2">The sequence shown here is derived from an EMBL/GenBank/DDBJ whole genome shotgun (WGS) entry which is preliminary data.</text>
</comment>
<organism evidence="2 3">
    <name type="scientific">Dactylonectria macrodidyma</name>
    <dbReference type="NCBI Taxonomy" id="307937"/>
    <lineage>
        <taxon>Eukaryota</taxon>
        <taxon>Fungi</taxon>
        <taxon>Dikarya</taxon>
        <taxon>Ascomycota</taxon>
        <taxon>Pezizomycotina</taxon>
        <taxon>Sordariomycetes</taxon>
        <taxon>Hypocreomycetidae</taxon>
        <taxon>Hypocreales</taxon>
        <taxon>Nectriaceae</taxon>
        <taxon>Dactylonectria</taxon>
    </lineage>
</organism>
<dbReference type="Proteomes" id="UP000738349">
    <property type="component" value="Unassembled WGS sequence"/>
</dbReference>
<accession>A0A9P9D5P3</accession>
<protein>
    <submittedName>
        <fullName evidence="2">Uncharacterized protein</fullName>
    </submittedName>
</protein>
<sequence>MVVPNNLPSSQQTSQPGGRGGIYSMSQSQNPSPQAMTTDSHPQRVAPAPVSGLEPPVLLSMPPGGIMHQPGVSSPYEHSSMMQLNPVLQHEGEQPIPLNLDDFPSSSQQAYELTGLEDDPFLSAPPAPEIDEETSSEAKDEEAAQLMPSTPHDPGPESPPSSPNRFFTPTGDYELMALALYRSRRTAALEEMQRHYRSRIAAVTEEAAAQPPKPGKSLPNISQLKSSPPPCPSLHDEGGNHSSPPSQEPAVPDGSQDSRTGDL</sequence>
<feature type="compositionally biased region" description="Pro residues" evidence="1">
    <location>
        <begin position="151"/>
        <end position="162"/>
    </location>
</feature>
<proteinExistence type="predicted"/>
<evidence type="ECO:0000313" key="2">
    <source>
        <dbReference type="EMBL" id="KAH7113063.1"/>
    </source>
</evidence>
<dbReference type="AlphaFoldDB" id="A0A9P9D5P3"/>
<evidence type="ECO:0000256" key="1">
    <source>
        <dbReference type="SAM" id="MobiDB-lite"/>
    </source>
</evidence>
<dbReference type="OrthoDB" id="4961480at2759"/>
<feature type="compositionally biased region" description="Polar residues" evidence="1">
    <location>
        <begin position="1"/>
        <end position="16"/>
    </location>
</feature>
<dbReference type="EMBL" id="JAGMUV010000036">
    <property type="protein sequence ID" value="KAH7113063.1"/>
    <property type="molecule type" value="Genomic_DNA"/>
</dbReference>
<evidence type="ECO:0000313" key="3">
    <source>
        <dbReference type="Proteomes" id="UP000738349"/>
    </source>
</evidence>
<feature type="region of interest" description="Disordered" evidence="1">
    <location>
        <begin position="1"/>
        <end position="169"/>
    </location>
</feature>
<keyword evidence="3" id="KW-1185">Reference proteome</keyword>
<name>A0A9P9D5P3_9HYPO</name>